<keyword evidence="3 6" id="KW-0547">Nucleotide-binding</keyword>
<feature type="region of interest" description="Disordered" evidence="8">
    <location>
        <begin position="354"/>
        <end position="373"/>
    </location>
</feature>
<dbReference type="Proteomes" id="UP001060261">
    <property type="component" value="Chromosome"/>
</dbReference>
<evidence type="ECO:0000256" key="2">
    <source>
        <dbReference type="ARBA" id="ARBA00022679"/>
    </source>
</evidence>
<keyword evidence="1 6" id="KW-0963">Cytoplasm</keyword>
<dbReference type="Gene3D" id="3.30.420.40">
    <property type="match status" value="2"/>
</dbReference>
<dbReference type="SUPFAM" id="SSF53067">
    <property type="entry name" value="Actin-like ATPase domain"/>
    <property type="match status" value="2"/>
</dbReference>
<evidence type="ECO:0000256" key="8">
    <source>
        <dbReference type="SAM" id="MobiDB-lite"/>
    </source>
</evidence>
<dbReference type="CDD" id="cd24011">
    <property type="entry name" value="ASKHA_NBD_BK"/>
    <property type="match status" value="1"/>
</dbReference>
<dbReference type="NCBIfam" id="NF002834">
    <property type="entry name" value="PRK03011.1-5"/>
    <property type="match status" value="1"/>
</dbReference>
<comment type="subcellular location">
    <subcellularLocation>
        <location evidence="6">Cytoplasm</location>
    </subcellularLocation>
</comment>
<dbReference type="GO" id="GO:0016301">
    <property type="term" value="F:kinase activity"/>
    <property type="evidence" value="ECO:0007669"/>
    <property type="project" value="UniProtKB-KW"/>
</dbReference>
<comment type="catalytic activity">
    <reaction evidence="6">
        <text>butanoate + ATP = butanoyl phosphate + ADP</text>
        <dbReference type="Rhea" id="RHEA:13585"/>
        <dbReference type="ChEBI" id="CHEBI:17968"/>
        <dbReference type="ChEBI" id="CHEBI:30616"/>
        <dbReference type="ChEBI" id="CHEBI:58079"/>
        <dbReference type="ChEBI" id="CHEBI:456216"/>
        <dbReference type="EC" id="2.7.2.7"/>
    </reaction>
</comment>
<dbReference type="PANTHER" id="PTHR21060:SF20">
    <property type="entry name" value="BUTYRATE KINASE 1-RELATED"/>
    <property type="match status" value="1"/>
</dbReference>
<evidence type="ECO:0000313" key="10">
    <source>
        <dbReference type="Proteomes" id="UP001060261"/>
    </source>
</evidence>
<accession>A0ABY5YEM2</accession>
<dbReference type="InterPro" id="IPR000890">
    <property type="entry name" value="Aliphatic_acid_kin_short-chain"/>
</dbReference>
<keyword evidence="2 6" id="KW-0808">Transferase</keyword>
<evidence type="ECO:0000256" key="7">
    <source>
        <dbReference type="RuleBase" id="RU003835"/>
    </source>
</evidence>
<dbReference type="PIRSF" id="PIRSF036458">
    <property type="entry name" value="Butyrate_kin"/>
    <property type="match status" value="1"/>
</dbReference>
<evidence type="ECO:0000256" key="3">
    <source>
        <dbReference type="ARBA" id="ARBA00022741"/>
    </source>
</evidence>
<gene>
    <name evidence="6" type="primary">buk</name>
    <name evidence="9" type="ORF">N0D28_12370</name>
</gene>
<dbReference type="RefSeq" id="WP_260559810.1">
    <property type="nucleotide sequence ID" value="NZ_BAABEC010000181.1"/>
</dbReference>
<name>A0ABY5YEM2_9DEIO</name>
<dbReference type="HAMAP" id="MF_00542">
    <property type="entry name" value="Butyrate_kinase"/>
    <property type="match status" value="1"/>
</dbReference>
<keyword evidence="10" id="KW-1185">Reference proteome</keyword>
<protein>
    <recommendedName>
        <fullName evidence="6">Probable butyrate kinase</fullName>
        <shortName evidence="6">BK</shortName>
        <ecNumber evidence="6">2.7.2.7</ecNumber>
    </recommendedName>
    <alternativeName>
        <fullName evidence="6">Branched-chain carboxylic acid kinase</fullName>
    </alternativeName>
</protein>
<evidence type="ECO:0000256" key="4">
    <source>
        <dbReference type="ARBA" id="ARBA00022777"/>
    </source>
</evidence>
<comment type="similarity">
    <text evidence="6 7">Belongs to the acetokinase family.</text>
</comment>
<evidence type="ECO:0000256" key="6">
    <source>
        <dbReference type="HAMAP-Rule" id="MF_00542"/>
    </source>
</evidence>
<sequence length="373" mass="39454">MIVYVINPGSTSTKLALAEIERGDNPGLPSQLRLKLQKTEVEHSALLTGPLELGGLEADLSAAAADWPAPDAVVAHCGLIGTLNAGAYRVTPELAEWLLTHPNGEHTSNVGAALALSLAESRSVPAYIVDPPDVDELLPEARVSGLAGTERLSRLHTLNARLVARRASHEQGVRFQDARVVVAHLGGSVSVSAFENGRIIDTTGARLDEGPFTPSRAGTLPMHVLIELAYSRPRAELERLLLRESGFVSLTGTADLRELERREKTEGRVKLAADAFAHQVAKNIGAYAAALSARPHAIAVTGGIARWGSVVDRIERRVGWIAPLTVLPGELELEALAEGAGRVLLGLEAVREWSAPPDSDATDSAVSTAADPS</sequence>
<dbReference type="InterPro" id="IPR011245">
    <property type="entry name" value="Butyrate_kin"/>
</dbReference>
<keyword evidence="5 6" id="KW-0067">ATP-binding</keyword>
<dbReference type="PANTHER" id="PTHR21060">
    <property type="entry name" value="ACETATE KINASE"/>
    <property type="match status" value="1"/>
</dbReference>
<dbReference type="EMBL" id="CP104213">
    <property type="protein sequence ID" value="UWX63525.1"/>
    <property type="molecule type" value="Genomic_DNA"/>
</dbReference>
<reference evidence="9" key="1">
    <citation type="submission" date="2022-09" db="EMBL/GenBank/DDBJ databases">
        <title>genome sequence of Deinococcus rubellus.</title>
        <authorList>
            <person name="Srinivasan S."/>
        </authorList>
    </citation>
    <scope>NUCLEOTIDE SEQUENCE</scope>
    <source>
        <strain evidence="9">Ant6</strain>
    </source>
</reference>
<evidence type="ECO:0000256" key="1">
    <source>
        <dbReference type="ARBA" id="ARBA00022490"/>
    </source>
</evidence>
<dbReference type="EC" id="2.7.2.7" evidence="6"/>
<evidence type="ECO:0000313" key="9">
    <source>
        <dbReference type="EMBL" id="UWX63525.1"/>
    </source>
</evidence>
<keyword evidence="4 6" id="KW-0418">Kinase</keyword>
<dbReference type="InterPro" id="IPR043129">
    <property type="entry name" value="ATPase_NBD"/>
</dbReference>
<evidence type="ECO:0000256" key="5">
    <source>
        <dbReference type="ARBA" id="ARBA00022840"/>
    </source>
</evidence>
<proteinExistence type="inferred from homology"/>
<dbReference type="Pfam" id="PF00871">
    <property type="entry name" value="Acetate_kinase"/>
    <property type="match status" value="1"/>
</dbReference>
<dbReference type="PRINTS" id="PR00471">
    <property type="entry name" value="ACETATEKNASE"/>
</dbReference>
<organism evidence="9 10">
    <name type="scientific">Deinococcus rubellus</name>
    <dbReference type="NCBI Taxonomy" id="1889240"/>
    <lineage>
        <taxon>Bacteria</taxon>
        <taxon>Thermotogati</taxon>
        <taxon>Deinococcota</taxon>
        <taxon>Deinococci</taxon>
        <taxon>Deinococcales</taxon>
        <taxon>Deinococcaceae</taxon>
        <taxon>Deinococcus</taxon>
    </lineage>
</organism>